<proteinExistence type="predicted"/>
<feature type="transmembrane region" description="Helical" evidence="1">
    <location>
        <begin position="200"/>
        <end position="218"/>
    </location>
</feature>
<gene>
    <name evidence="2" type="ORF">GMBLW1_33430</name>
</gene>
<evidence type="ECO:0000313" key="3">
    <source>
        <dbReference type="Proteomes" id="UP000464378"/>
    </source>
</evidence>
<accession>A0A6C2YGS7</accession>
<keyword evidence="1" id="KW-1133">Transmembrane helix</keyword>
<feature type="transmembrane region" description="Helical" evidence="1">
    <location>
        <begin position="169"/>
        <end position="193"/>
    </location>
</feature>
<evidence type="ECO:0000256" key="1">
    <source>
        <dbReference type="SAM" id="Phobius"/>
    </source>
</evidence>
<dbReference type="AlphaFoldDB" id="A0A6C2YGS7"/>
<name>A0A6C2YGS7_9BACT</name>
<dbReference type="EMBL" id="LR593887">
    <property type="protein sequence ID" value="VTR96652.1"/>
    <property type="molecule type" value="Genomic_DNA"/>
</dbReference>
<dbReference type="RefSeq" id="WP_162655756.1">
    <property type="nucleotide sequence ID" value="NZ_LR593887.1"/>
</dbReference>
<keyword evidence="1" id="KW-0472">Membrane</keyword>
<dbReference type="Proteomes" id="UP000464378">
    <property type="component" value="Chromosome"/>
</dbReference>
<sequence length="317" mass="33447">MALKRFIIGLMLAFVLCWVPGWVSAVNDPVPVPANSAAITGIRDDRQFADLYRRRSDSTPIPTWASIPSLGGKSANDANVPIYIPKFDQSTLKDLGLIDTMLEAIDGEIRAVSKMVPHRRNSNSLAGRRSSQFLKTMARRLHGAAVLWNATDVFLNGATPDIEMAGVPLLQIGGAAIGGAIVTSGLFTAAYLFGTAGTGVAISSLSGAAATNATLAWLGGGTIAAGGGGMVAGTALVATGVGIAVIGATLAAKPVWNYFDRREQNSINHFVEQALAKSELLDFEGGLGHQLFRERAEIQRLLEQKQRELATLQPPAK</sequence>
<keyword evidence="1" id="KW-0812">Transmembrane</keyword>
<feature type="transmembrane region" description="Helical" evidence="1">
    <location>
        <begin position="230"/>
        <end position="252"/>
    </location>
</feature>
<evidence type="ECO:0000313" key="2">
    <source>
        <dbReference type="EMBL" id="VIP00617.1"/>
    </source>
</evidence>
<keyword evidence="3" id="KW-1185">Reference proteome</keyword>
<organism evidence="2">
    <name type="scientific">Tuwongella immobilis</name>
    <dbReference type="NCBI Taxonomy" id="692036"/>
    <lineage>
        <taxon>Bacteria</taxon>
        <taxon>Pseudomonadati</taxon>
        <taxon>Planctomycetota</taxon>
        <taxon>Planctomycetia</taxon>
        <taxon>Gemmatales</taxon>
        <taxon>Gemmataceae</taxon>
        <taxon>Tuwongella</taxon>
    </lineage>
</organism>
<dbReference type="EMBL" id="LR586016">
    <property type="protein sequence ID" value="VIP00617.1"/>
    <property type="molecule type" value="Genomic_DNA"/>
</dbReference>
<dbReference type="InParanoid" id="A0A6C2YGS7"/>
<dbReference type="KEGG" id="tim:GMBLW1_33430"/>
<reference evidence="2" key="1">
    <citation type="submission" date="2019-04" db="EMBL/GenBank/DDBJ databases">
        <authorList>
            <consortium name="Science for Life Laboratories"/>
        </authorList>
    </citation>
    <scope>NUCLEOTIDE SEQUENCE</scope>
    <source>
        <strain evidence="2">MBLW1</strain>
    </source>
</reference>
<protein>
    <submittedName>
        <fullName evidence="2">Uncharacterized protein</fullName>
    </submittedName>
</protein>